<organism evidence="1 2">
    <name type="scientific">Fibrisoma limi BUZ 3</name>
    <dbReference type="NCBI Taxonomy" id="1185876"/>
    <lineage>
        <taxon>Bacteria</taxon>
        <taxon>Pseudomonadati</taxon>
        <taxon>Bacteroidota</taxon>
        <taxon>Cytophagia</taxon>
        <taxon>Cytophagales</taxon>
        <taxon>Spirosomataceae</taxon>
        <taxon>Fibrisoma</taxon>
    </lineage>
</organism>
<dbReference type="EMBL" id="CAIT01000004">
    <property type="protein sequence ID" value="CCH51969.1"/>
    <property type="molecule type" value="Genomic_DNA"/>
</dbReference>
<evidence type="ECO:0000313" key="2">
    <source>
        <dbReference type="Proteomes" id="UP000009309"/>
    </source>
</evidence>
<gene>
    <name evidence="1" type="ORF">BN8_00930</name>
</gene>
<accession>I2GDJ5</accession>
<dbReference type="STRING" id="1185876.BN8_00930"/>
<dbReference type="Proteomes" id="UP000009309">
    <property type="component" value="Unassembled WGS sequence"/>
</dbReference>
<comment type="caution">
    <text evidence="1">The sequence shown here is derived from an EMBL/GenBank/DDBJ whole genome shotgun (WGS) entry which is preliminary data.</text>
</comment>
<protein>
    <submittedName>
        <fullName evidence="1">Uncharacterized protein</fullName>
    </submittedName>
</protein>
<reference evidence="1 2" key="1">
    <citation type="journal article" date="2012" name="J. Bacteriol.">
        <title>Genome Sequence of the Filamentous Bacterium Fibrisoma limi BUZ 3T.</title>
        <authorList>
            <person name="Filippini M."/>
            <person name="Qi W."/>
            <person name="Jaenicke S."/>
            <person name="Goesmann A."/>
            <person name="Smits T.H."/>
            <person name="Bagheri H.C."/>
        </authorList>
    </citation>
    <scope>NUCLEOTIDE SEQUENCE [LARGE SCALE GENOMIC DNA]</scope>
    <source>
        <strain evidence="2">BUZ 3T</strain>
    </source>
</reference>
<dbReference type="RefSeq" id="WP_009280555.1">
    <property type="nucleotide sequence ID" value="NZ_CAIT01000004.1"/>
</dbReference>
<evidence type="ECO:0000313" key="1">
    <source>
        <dbReference type="EMBL" id="CCH51969.1"/>
    </source>
</evidence>
<sequence length="48" mass="5420">MGSRDLTVRLTEIQQTTDLAECPGSVRRFNATSDQAYRQGITPVRHSR</sequence>
<proteinExistence type="predicted"/>
<dbReference type="AlphaFoldDB" id="I2GDJ5"/>
<keyword evidence="2" id="KW-1185">Reference proteome</keyword>
<name>I2GDJ5_9BACT</name>